<dbReference type="Gene3D" id="3.50.50.80">
    <property type="entry name" value="Ubiquitin-activating enzyme E1, inactive adenylation domain, subdomain 1"/>
    <property type="match status" value="1"/>
</dbReference>
<organism evidence="2 3">
    <name type="scientific">Ilex paraguariensis</name>
    <name type="common">yerba mate</name>
    <dbReference type="NCBI Taxonomy" id="185542"/>
    <lineage>
        <taxon>Eukaryota</taxon>
        <taxon>Viridiplantae</taxon>
        <taxon>Streptophyta</taxon>
        <taxon>Embryophyta</taxon>
        <taxon>Tracheophyta</taxon>
        <taxon>Spermatophyta</taxon>
        <taxon>Magnoliopsida</taxon>
        <taxon>eudicotyledons</taxon>
        <taxon>Gunneridae</taxon>
        <taxon>Pentapetalae</taxon>
        <taxon>asterids</taxon>
        <taxon>campanulids</taxon>
        <taxon>Aquifoliales</taxon>
        <taxon>Aquifoliaceae</taxon>
        <taxon>Ilex</taxon>
    </lineage>
</organism>
<sequence length="77" mass="8997">MLQKDFIPVYLRCFVESNTLHDEGTVELWNLSNKFIFPDNEIGNNRPLDSVQELKQLNNVVVISTLTRVRTRTTFNN</sequence>
<name>A0ABC8V3N3_9AQUA</name>
<keyword evidence="3" id="KW-1185">Reference proteome</keyword>
<proteinExistence type="predicted"/>
<comment type="caution">
    <text evidence="2">The sequence shown here is derived from an EMBL/GenBank/DDBJ whole genome shotgun (WGS) entry which is preliminary data.</text>
</comment>
<dbReference type="SUPFAM" id="SSF69572">
    <property type="entry name" value="Activating enzymes of the ubiquitin-like proteins"/>
    <property type="match status" value="1"/>
</dbReference>
<protein>
    <submittedName>
        <fullName evidence="2">Uncharacterized protein</fullName>
    </submittedName>
</protein>
<gene>
    <name evidence="2" type="ORF">ILEXP_LOCUS58470</name>
</gene>
<dbReference type="InterPro" id="IPR042449">
    <property type="entry name" value="Ub-E1_IAD_1"/>
</dbReference>
<dbReference type="InterPro" id="IPR035985">
    <property type="entry name" value="Ubiquitin-activating_enz"/>
</dbReference>
<dbReference type="EMBL" id="CAUOFW020010180">
    <property type="protein sequence ID" value="CAK9187859.1"/>
    <property type="molecule type" value="Genomic_DNA"/>
</dbReference>
<evidence type="ECO:0000313" key="2">
    <source>
        <dbReference type="EMBL" id="CAK9187859.1"/>
    </source>
</evidence>
<accession>A0ABC8V3N3</accession>
<comment type="pathway">
    <text evidence="1">Protein modification.</text>
</comment>
<reference evidence="2 3" key="1">
    <citation type="submission" date="2024-02" db="EMBL/GenBank/DDBJ databases">
        <authorList>
            <person name="Vignale AGUSTIN F."/>
            <person name="Sosa J E."/>
            <person name="Modenutti C."/>
        </authorList>
    </citation>
    <scope>NUCLEOTIDE SEQUENCE [LARGE SCALE GENOMIC DNA]</scope>
</reference>
<dbReference type="AlphaFoldDB" id="A0ABC8V3N3"/>
<dbReference type="Proteomes" id="UP001642360">
    <property type="component" value="Unassembled WGS sequence"/>
</dbReference>
<evidence type="ECO:0000256" key="1">
    <source>
        <dbReference type="ARBA" id="ARBA00043952"/>
    </source>
</evidence>
<evidence type="ECO:0000313" key="3">
    <source>
        <dbReference type="Proteomes" id="UP001642360"/>
    </source>
</evidence>